<proteinExistence type="predicted"/>
<organism evidence="2 3">
    <name type="scientific">Photinus pyralis</name>
    <name type="common">Common eastern firefly</name>
    <name type="synonym">Lampyris pyralis</name>
    <dbReference type="NCBI Taxonomy" id="7054"/>
    <lineage>
        <taxon>Eukaryota</taxon>
        <taxon>Metazoa</taxon>
        <taxon>Ecdysozoa</taxon>
        <taxon>Arthropoda</taxon>
        <taxon>Hexapoda</taxon>
        <taxon>Insecta</taxon>
        <taxon>Pterygota</taxon>
        <taxon>Neoptera</taxon>
        <taxon>Endopterygota</taxon>
        <taxon>Coleoptera</taxon>
        <taxon>Polyphaga</taxon>
        <taxon>Elateriformia</taxon>
        <taxon>Elateroidea</taxon>
        <taxon>Lampyridae</taxon>
        <taxon>Lampyrinae</taxon>
        <taxon>Photinus</taxon>
    </lineage>
</organism>
<dbReference type="InterPro" id="IPR055469">
    <property type="entry name" value="DUF7041"/>
</dbReference>
<dbReference type="PANTHER" id="PTHR33327">
    <property type="entry name" value="ENDONUCLEASE"/>
    <property type="match status" value="1"/>
</dbReference>
<name>A0A5N4B2I9_PHOPY</name>
<dbReference type="Pfam" id="PF23055">
    <property type="entry name" value="DUF7041"/>
    <property type="match status" value="1"/>
</dbReference>
<protein>
    <recommendedName>
        <fullName evidence="1">DUF7041 domain-containing protein</fullName>
    </recommendedName>
</protein>
<evidence type="ECO:0000313" key="3">
    <source>
        <dbReference type="Proteomes" id="UP000327044"/>
    </source>
</evidence>
<keyword evidence="3" id="KW-1185">Reference proteome</keyword>
<dbReference type="Proteomes" id="UP000327044">
    <property type="component" value="Unassembled WGS sequence"/>
</dbReference>
<reference evidence="2 3" key="1">
    <citation type="journal article" date="2018" name="Elife">
        <title>Firefly genomes illuminate parallel origins of bioluminescence in beetles.</title>
        <authorList>
            <person name="Fallon T.R."/>
            <person name="Lower S.E."/>
            <person name="Chang C.H."/>
            <person name="Bessho-Uehara M."/>
            <person name="Martin G.J."/>
            <person name="Bewick A.J."/>
            <person name="Behringer M."/>
            <person name="Debat H.J."/>
            <person name="Wong I."/>
            <person name="Day J.C."/>
            <person name="Suvorov A."/>
            <person name="Silva C.J."/>
            <person name="Stanger-Hall K.F."/>
            <person name="Hall D.W."/>
            <person name="Schmitz R.J."/>
            <person name="Nelson D.R."/>
            <person name="Lewis S.M."/>
            <person name="Shigenobu S."/>
            <person name="Bybee S.M."/>
            <person name="Larracuente A.M."/>
            <person name="Oba Y."/>
            <person name="Weng J.K."/>
        </authorList>
    </citation>
    <scope>NUCLEOTIDE SEQUENCE [LARGE SCALE GENOMIC DNA]</scope>
    <source>
        <strain evidence="2">1611_PpyrPB1</strain>
        <tissue evidence="2">Whole body</tissue>
    </source>
</reference>
<evidence type="ECO:0000313" key="2">
    <source>
        <dbReference type="EMBL" id="KAB0803738.1"/>
    </source>
</evidence>
<gene>
    <name evidence="2" type="ORF">PPYR_00708</name>
</gene>
<comment type="caution">
    <text evidence="2">The sequence shown here is derived from an EMBL/GenBank/DDBJ whole genome shotgun (WGS) entry which is preliminary data.</text>
</comment>
<dbReference type="PANTHER" id="PTHR33327:SF3">
    <property type="entry name" value="RNA-DIRECTED DNA POLYMERASE"/>
    <property type="match status" value="1"/>
</dbReference>
<dbReference type="EMBL" id="VVIM01000001">
    <property type="protein sequence ID" value="KAB0803738.1"/>
    <property type="molecule type" value="Genomic_DNA"/>
</dbReference>
<evidence type="ECO:0000259" key="1">
    <source>
        <dbReference type="Pfam" id="PF23055"/>
    </source>
</evidence>
<dbReference type="InParanoid" id="A0A5N4B2I9"/>
<dbReference type="AlphaFoldDB" id="A0A5N4B2I9"/>
<accession>A0A5N4B2I9</accession>
<sequence>MDGVNNAAAEGSANIARVSIKIPPFWQQNPQLWFVQVESQFITHKITSDNTKYHHVLASIESEVLERISDFVLTPPGSNKYEQLKDKLCREFTDSQERQIKTLLNEFQLGDKKSSQLLREMKELAKGKVEDDFLKTMFLKHLPTQARSILSVSTDSLEKLPKWPTR</sequence>
<feature type="domain" description="DUF7041" evidence="1">
    <location>
        <begin position="22"/>
        <end position="104"/>
    </location>
</feature>